<name>A0A175A5X0_9FIRM</name>
<dbReference type="AlphaFoldDB" id="A0A175A5X0"/>
<evidence type="ECO:0000313" key="1">
    <source>
        <dbReference type="EMBL" id="CUQ91676.1"/>
    </source>
</evidence>
<evidence type="ECO:0000313" key="2">
    <source>
        <dbReference type="Proteomes" id="UP000095662"/>
    </source>
</evidence>
<dbReference type="STRING" id="39492.ERS852540_02376"/>
<accession>A0A175A5X0</accession>
<gene>
    <name evidence="1" type="ORF">ERS852540_02376</name>
</gene>
<dbReference type="Proteomes" id="UP000095662">
    <property type="component" value="Unassembled WGS sequence"/>
</dbReference>
<dbReference type="EMBL" id="CZBY01000026">
    <property type="protein sequence ID" value="CUQ91676.1"/>
    <property type="molecule type" value="Genomic_DNA"/>
</dbReference>
<sequence length="123" mass="14584">MTVKEVIETVDALRPNEIAAEDKRKWLYELESRIYEDLYVTHEHEGIEFTDTEKITSDGTTELFIKAPHDEIYILYLCSLIDFYHAEYERYANDNALFDALYESCCRFWNSRHISCVRTKITG</sequence>
<proteinExistence type="predicted"/>
<organism evidence="1 2">
    <name type="scientific">[Eubacterium] siraeum</name>
    <dbReference type="NCBI Taxonomy" id="39492"/>
    <lineage>
        <taxon>Bacteria</taxon>
        <taxon>Bacillati</taxon>
        <taxon>Bacillota</taxon>
        <taxon>Clostridia</taxon>
        <taxon>Eubacteriales</taxon>
        <taxon>Oscillospiraceae</taxon>
        <taxon>Oscillospiraceae incertae sedis</taxon>
    </lineage>
</organism>
<reference evidence="1 2" key="1">
    <citation type="submission" date="2015-09" db="EMBL/GenBank/DDBJ databases">
        <authorList>
            <consortium name="Pathogen Informatics"/>
        </authorList>
    </citation>
    <scope>NUCLEOTIDE SEQUENCE [LARGE SCALE GENOMIC DNA]</scope>
    <source>
        <strain evidence="1 2">2789STDY5834928</strain>
    </source>
</reference>
<protein>
    <submittedName>
        <fullName evidence="1">Uncharacterized protein</fullName>
    </submittedName>
</protein>